<name>A0ACB6QS37_9PLEO</name>
<reference evidence="1" key="1">
    <citation type="journal article" date="2020" name="Stud. Mycol.">
        <title>101 Dothideomycetes genomes: a test case for predicting lifestyles and emergence of pathogens.</title>
        <authorList>
            <person name="Haridas S."/>
            <person name="Albert R."/>
            <person name="Binder M."/>
            <person name="Bloem J."/>
            <person name="Labutti K."/>
            <person name="Salamov A."/>
            <person name="Andreopoulos B."/>
            <person name="Baker S."/>
            <person name="Barry K."/>
            <person name="Bills G."/>
            <person name="Bluhm B."/>
            <person name="Cannon C."/>
            <person name="Castanera R."/>
            <person name="Culley D."/>
            <person name="Daum C."/>
            <person name="Ezra D."/>
            <person name="Gonzalez J."/>
            <person name="Henrissat B."/>
            <person name="Kuo A."/>
            <person name="Liang C."/>
            <person name="Lipzen A."/>
            <person name="Lutzoni F."/>
            <person name="Magnuson J."/>
            <person name="Mondo S."/>
            <person name="Nolan M."/>
            <person name="Ohm R."/>
            <person name="Pangilinan J."/>
            <person name="Park H.-J."/>
            <person name="Ramirez L."/>
            <person name="Alfaro M."/>
            <person name="Sun H."/>
            <person name="Tritt A."/>
            <person name="Yoshinaga Y."/>
            <person name="Zwiers L.-H."/>
            <person name="Turgeon B."/>
            <person name="Goodwin S."/>
            <person name="Spatafora J."/>
            <person name="Crous P."/>
            <person name="Grigoriev I."/>
        </authorList>
    </citation>
    <scope>NUCLEOTIDE SEQUENCE</scope>
    <source>
        <strain evidence="1">ATCC 200398</strain>
    </source>
</reference>
<organism evidence="1 2">
    <name type="scientific">Lindgomyces ingoldianus</name>
    <dbReference type="NCBI Taxonomy" id="673940"/>
    <lineage>
        <taxon>Eukaryota</taxon>
        <taxon>Fungi</taxon>
        <taxon>Dikarya</taxon>
        <taxon>Ascomycota</taxon>
        <taxon>Pezizomycotina</taxon>
        <taxon>Dothideomycetes</taxon>
        <taxon>Pleosporomycetidae</taxon>
        <taxon>Pleosporales</taxon>
        <taxon>Lindgomycetaceae</taxon>
        <taxon>Lindgomyces</taxon>
    </lineage>
</organism>
<protein>
    <submittedName>
        <fullName evidence="1">Uncharacterized protein</fullName>
    </submittedName>
</protein>
<keyword evidence="2" id="KW-1185">Reference proteome</keyword>
<proteinExistence type="predicted"/>
<accession>A0ACB6QS37</accession>
<evidence type="ECO:0000313" key="1">
    <source>
        <dbReference type="EMBL" id="KAF2469388.1"/>
    </source>
</evidence>
<dbReference type="EMBL" id="MU003512">
    <property type="protein sequence ID" value="KAF2469388.1"/>
    <property type="molecule type" value="Genomic_DNA"/>
</dbReference>
<evidence type="ECO:0000313" key="2">
    <source>
        <dbReference type="Proteomes" id="UP000799755"/>
    </source>
</evidence>
<dbReference type="Proteomes" id="UP000799755">
    <property type="component" value="Unassembled WGS sequence"/>
</dbReference>
<gene>
    <name evidence="1" type="ORF">BDR25DRAFT_229148</name>
</gene>
<comment type="caution">
    <text evidence="1">The sequence shown here is derived from an EMBL/GenBank/DDBJ whole genome shotgun (WGS) entry which is preliminary data.</text>
</comment>
<sequence length="171" mass="19552">MLRFLGRKTMKSEKSVAGSTSSNLSDWSIGSIARIITRLFQFVMGLTVIGLYAQDLVKAKSAHKYADPKWVYAVFCGAFGALTSVVFMLPLVKSWIFFGVDFLIFFFYMVLFGIFGKMYMQENPEGNKGIIRMKRAAWIDMVNMLLWFGTAVWGLCMFFRARKERGRQSVV</sequence>